<evidence type="ECO:0000313" key="2">
    <source>
        <dbReference type="Proteomes" id="UP001497472"/>
    </source>
</evidence>
<sequence>MTAFLIPIYYHYTRKAIRNMASYGKKFALSLTVISRVVAPLMFTPRRTTLTNIALSYPTSSPDMIHRDVEMESVTPGL</sequence>
<name>A0AAV1JT79_9NEOP</name>
<gene>
    <name evidence="1" type="ORF">LNINA_LOCUS11742</name>
</gene>
<organism evidence="1 2">
    <name type="scientific">Leptosia nina</name>
    <dbReference type="NCBI Taxonomy" id="320188"/>
    <lineage>
        <taxon>Eukaryota</taxon>
        <taxon>Metazoa</taxon>
        <taxon>Ecdysozoa</taxon>
        <taxon>Arthropoda</taxon>
        <taxon>Hexapoda</taxon>
        <taxon>Insecta</taxon>
        <taxon>Pterygota</taxon>
        <taxon>Neoptera</taxon>
        <taxon>Endopterygota</taxon>
        <taxon>Lepidoptera</taxon>
        <taxon>Glossata</taxon>
        <taxon>Ditrysia</taxon>
        <taxon>Papilionoidea</taxon>
        <taxon>Pieridae</taxon>
        <taxon>Pierinae</taxon>
        <taxon>Leptosia</taxon>
    </lineage>
</organism>
<dbReference type="AlphaFoldDB" id="A0AAV1JT79"/>
<comment type="caution">
    <text evidence="1">The sequence shown here is derived from an EMBL/GenBank/DDBJ whole genome shotgun (WGS) entry which is preliminary data.</text>
</comment>
<evidence type="ECO:0000313" key="1">
    <source>
        <dbReference type="EMBL" id="CAK1552711.1"/>
    </source>
</evidence>
<dbReference type="EMBL" id="CAVLEF010000156">
    <property type="protein sequence ID" value="CAK1552711.1"/>
    <property type="molecule type" value="Genomic_DNA"/>
</dbReference>
<dbReference type="Proteomes" id="UP001497472">
    <property type="component" value="Unassembled WGS sequence"/>
</dbReference>
<reference evidence="1 2" key="1">
    <citation type="submission" date="2023-11" db="EMBL/GenBank/DDBJ databases">
        <authorList>
            <person name="Okamura Y."/>
        </authorList>
    </citation>
    <scope>NUCLEOTIDE SEQUENCE [LARGE SCALE GENOMIC DNA]</scope>
</reference>
<keyword evidence="2" id="KW-1185">Reference proteome</keyword>
<proteinExistence type="predicted"/>
<accession>A0AAV1JT79</accession>
<protein>
    <submittedName>
        <fullName evidence="1">Uncharacterized protein</fullName>
    </submittedName>
</protein>